<accession>A0A552V0D6</accession>
<evidence type="ECO:0000313" key="3">
    <source>
        <dbReference type="EMBL" id="TRW23928.1"/>
    </source>
</evidence>
<dbReference type="Proteomes" id="UP000320643">
    <property type="component" value="Unassembled WGS sequence"/>
</dbReference>
<organism evidence="3 4">
    <name type="scientific">Flavobacterium zepuense</name>
    <dbReference type="NCBI Taxonomy" id="2593302"/>
    <lineage>
        <taxon>Bacteria</taxon>
        <taxon>Pseudomonadati</taxon>
        <taxon>Bacteroidota</taxon>
        <taxon>Flavobacteriia</taxon>
        <taxon>Flavobacteriales</taxon>
        <taxon>Flavobacteriaceae</taxon>
        <taxon>Flavobacterium</taxon>
    </lineage>
</organism>
<dbReference type="RefSeq" id="WP_143373676.1">
    <property type="nucleotide sequence ID" value="NZ_VJVZ01000007.1"/>
</dbReference>
<feature type="region of interest" description="Disordered" evidence="1">
    <location>
        <begin position="24"/>
        <end position="68"/>
    </location>
</feature>
<evidence type="ECO:0000256" key="2">
    <source>
        <dbReference type="SAM" id="SignalP"/>
    </source>
</evidence>
<feature type="signal peptide" evidence="2">
    <location>
        <begin position="1"/>
        <end position="21"/>
    </location>
</feature>
<comment type="caution">
    <text evidence="3">The sequence shown here is derived from an EMBL/GenBank/DDBJ whole genome shotgun (WGS) entry which is preliminary data.</text>
</comment>
<evidence type="ECO:0000313" key="4">
    <source>
        <dbReference type="Proteomes" id="UP000320643"/>
    </source>
</evidence>
<protein>
    <recommendedName>
        <fullName evidence="5">Lipoprotein</fullName>
    </recommendedName>
</protein>
<dbReference type="EMBL" id="VJVZ01000007">
    <property type="protein sequence ID" value="TRW23928.1"/>
    <property type="molecule type" value="Genomic_DNA"/>
</dbReference>
<dbReference type="PROSITE" id="PS51257">
    <property type="entry name" value="PROKAR_LIPOPROTEIN"/>
    <property type="match status" value="1"/>
</dbReference>
<feature type="compositionally biased region" description="Low complexity" evidence="1">
    <location>
        <begin position="45"/>
        <end position="68"/>
    </location>
</feature>
<dbReference type="AlphaFoldDB" id="A0A552V0D6"/>
<dbReference type="OrthoDB" id="9998438at2"/>
<gene>
    <name evidence="3" type="ORF">FMM05_12275</name>
</gene>
<keyword evidence="2" id="KW-0732">Signal</keyword>
<name>A0A552V0D6_9FLAO</name>
<reference evidence="3 4" key="1">
    <citation type="submission" date="2019-07" db="EMBL/GenBank/DDBJ databases">
        <title>Flavobacterium sp. nov., isolated from glacier ice.</title>
        <authorList>
            <person name="Liu Q."/>
            <person name="Xin Y.-H."/>
        </authorList>
    </citation>
    <scope>NUCLEOTIDE SEQUENCE [LARGE SCALE GENOMIC DNA]</scope>
    <source>
        <strain evidence="3 4">ZT4R6</strain>
    </source>
</reference>
<evidence type="ECO:0000256" key="1">
    <source>
        <dbReference type="SAM" id="MobiDB-lite"/>
    </source>
</evidence>
<proteinExistence type="predicted"/>
<feature type="chain" id="PRO_5022069593" description="Lipoprotein" evidence="2">
    <location>
        <begin position="22"/>
        <end position="68"/>
    </location>
</feature>
<evidence type="ECO:0008006" key="5">
    <source>
        <dbReference type="Google" id="ProtNLM"/>
    </source>
</evidence>
<keyword evidence="4" id="KW-1185">Reference proteome</keyword>
<sequence>MKNLIKKSLMLTVLAAGLTLASCGSNKTEGDASATDTISSGTVEPATNDTISTTTDTVTAPVNDTVAP</sequence>